<reference evidence="5 6" key="1">
    <citation type="submission" date="2016-10" db="EMBL/GenBank/DDBJ databases">
        <authorList>
            <person name="de Groot N.N."/>
        </authorList>
    </citation>
    <scope>NUCLEOTIDE SEQUENCE [LARGE SCALE GENOMIC DNA]</scope>
    <source>
        <strain evidence="5 6">Nm22</strain>
    </source>
</reference>
<dbReference type="GO" id="GO:0005524">
    <property type="term" value="F:ATP binding"/>
    <property type="evidence" value="ECO:0007669"/>
    <property type="project" value="UniProtKB-KW"/>
</dbReference>
<keyword evidence="3" id="KW-0067">ATP-binding</keyword>
<dbReference type="AlphaFoldDB" id="A0A1H8J654"/>
<sequence length="269" mass="30385">MSDIITQFKALKLYGMAGCYTELRQQNTPDQMTNLESADRILSQLLQAEATERNLRSIRYQTQAARFPVQRHLQGFDFSQSKVDQQLIYQLATMEFTAAAQNLVLVGGTGTGKTHLAIAIGTSGIQHHNKKVRFFSAIDLANSLEQEKSAGKQGRHALRLLQIDLIILDELGYLPFSQAGGALLFHLLSRLYERTSVIITTNLAFAEWSNVFIDAKMTTALLDRLTHHCHIIETGNESFRYKQSTANAKIRIQQREKEKYSPEENLVNL</sequence>
<evidence type="ECO:0000256" key="2">
    <source>
        <dbReference type="ARBA" id="ARBA00022741"/>
    </source>
</evidence>
<dbReference type="PANTHER" id="PTHR30050:SF4">
    <property type="entry name" value="ATP-BINDING PROTEIN RV3427C IN INSERTION SEQUENCE-RELATED"/>
    <property type="match status" value="1"/>
</dbReference>
<evidence type="ECO:0000259" key="4">
    <source>
        <dbReference type="SMART" id="SM00382"/>
    </source>
</evidence>
<dbReference type="InterPro" id="IPR047661">
    <property type="entry name" value="IstB"/>
</dbReference>
<feature type="domain" description="AAA+ ATPase" evidence="4">
    <location>
        <begin position="99"/>
        <end position="233"/>
    </location>
</feature>
<dbReference type="PIRSF" id="PIRSF003073">
    <property type="entry name" value="DNAC_TnpB_IstB"/>
    <property type="match status" value="1"/>
</dbReference>
<dbReference type="Proteomes" id="UP000199459">
    <property type="component" value="Unassembled WGS sequence"/>
</dbReference>
<dbReference type="EMBL" id="FOCP01000056">
    <property type="protein sequence ID" value="SEN76081.1"/>
    <property type="molecule type" value="Genomic_DNA"/>
</dbReference>
<name>A0A1H8J654_9PROT</name>
<dbReference type="NCBIfam" id="NF038214">
    <property type="entry name" value="IS21_help_AAA"/>
    <property type="match status" value="1"/>
</dbReference>
<dbReference type="InterPro" id="IPR002611">
    <property type="entry name" value="IstB_ATP-bd"/>
</dbReference>
<proteinExistence type="inferred from homology"/>
<evidence type="ECO:0000256" key="3">
    <source>
        <dbReference type="ARBA" id="ARBA00022840"/>
    </source>
</evidence>
<comment type="similarity">
    <text evidence="1">Belongs to the IS21/IS1162 putative ATP-binding protein family.</text>
</comment>
<dbReference type="InterPro" id="IPR028350">
    <property type="entry name" value="DNAC/IstB-like"/>
</dbReference>
<dbReference type="Pfam" id="PF01695">
    <property type="entry name" value="IstB_IS21"/>
    <property type="match status" value="1"/>
</dbReference>
<accession>A0A1H8J654</accession>
<dbReference type="SMART" id="SM00382">
    <property type="entry name" value="AAA"/>
    <property type="match status" value="1"/>
</dbReference>
<dbReference type="CDD" id="cd00009">
    <property type="entry name" value="AAA"/>
    <property type="match status" value="1"/>
</dbReference>
<dbReference type="SUPFAM" id="SSF52540">
    <property type="entry name" value="P-loop containing nucleoside triphosphate hydrolases"/>
    <property type="match status" value="1"/>
</dbReference>
<evidence type="ECO:0000313" key="6">
    <source>
        <dbReference type="Proteomes" id="UP000199459"/>
    </source>
</evidence>
<protein>
    <submittedName>
        <fullName evidence="5">DNA replication protein DnaC</fullName>
    </submittedName>
</protein>
<evidence type="ECO:0000256" key="1">
    <source>
        <dbReference type="ARBA" id="ARBA00008059"/>
    </source>
</evidence>
<dbReference type="GO" id="GO:0006260">
    <property type="term" value="P:DNA replication"/>
    <property type="evidence" value="ECO:0007669"/>
    <property type="project" value="TreeGrafter"/>
</dbReference>
<gene>
    <name evidence="5" type="ORF">SAMN05216325_1562</name>
</gene>
<dbReference type="OrthoDB" id="9773429at2"/>
<dbReference type="RefSeq" id="WP_090634983.1">
    <property type="nucleotide sequence ID" value="NZ_FOCP01000056.1"/>
</dbReference>
<organism evidence="5 6">
    <name type="scientific">Nitrosomonas marina</name>
    <dbReference type="NCBI Taxonomy" id="917"/>
    <lineage>
        <taxon>Bacteria</taxon>
        <taxon>Pseudomonadati</taxon>
        <taxon>Pseudomonadota</taxon>
        <taxon>Betaproteobacteria</taxon>
        <taxon>Nitrosomonadales</taxon>
        <taxon>Nitrosomonadaceae</taxon>
        <taxon>Nitrosomonas</taxon>
    </lineage>
</organism>
<evidence type="ECO:0000313" key="5">
    <source>
        <dbReference type="EMBL" id="SEN76081.1"/>
    </source>
</evidence>
<keyword evidence="2" id="KW-0547">Nucleotide-binding</keyword>
<dbReference type="InterPro" id="IPR003593">
    <property type="entry name" value="AAA+_ATPase"/>
</dbReference>
<dbReference type="InterPro" id="IPR027417">
    <property type="entry name" value="P-loop_NTPase"/>
</dbReference>
<dbReference type="Gene3D" id="3.40.50.300">
    <property type="entry name" value="P-loop containing nucleotide triphosphate hydrolases"/>
    <property type="match status" value="1"/>
</dbReference>
<dbReference type="PANTHER" id="PTHR30050">
    <property type="entry name" value="CHROMOSOMAL REPLICATION INITIATOR PROTEIN DNAA"/>
    <property type="match status" value="1"/>
</dbReference>